<dbReference type="Proteomes" id="UP000030765">
    <property type="component" value="Unassembled WGS sequence"/>
</dbReference>
<organism evidence="2">
    <name type="scientific">Anopheles sinensis</name>
    <name type="common">Mosquito</name>
    <dbReference type="NCBI Taxonomy" id="74873"/>
    <lineage>
        <taxon>Eukaryota</taxon>
        <taxon>Metazoa</taxon>
        <taxon>Ecdysozoa</taxon>
        <taxon>Arthropoda</taxon>
        <taxon>Hexapoda</taxon>
        <taxon>Insecta</taxon>
        <taxon>Pterygota</taxon>
        <taxon>Neoptera</taxon>
        <taxon>Endopterygota</taxon>
        <taxon>Diptera</taxon>
        <taxon>Nematocera</taxon>
        <taxon>Culicoidea</taxon>
        <taxon>Culicidae</taxon>
        <taxon>Anophelinae</taxon>
        <taxon>Anopheles</taxon>
    </lineage>
</organism>
<feature type="region of interest" description="Disordered" evidence="1">
    <location>
        <begin position="69"/>
        <end position="91"/>
    </location>
</feature>
<feature type="compositionally biased region" description="Polar residues" evidence="1">
    <location>
        <begin position="80"/>
        <end position="91"/>
    </location>
</feature>
<sequence>MAYKLNNNATEKGHASETAHSLDTLASHGYTATTSTSYLGLTAPTASHYGPTTQTIHALNIGHTALSTHTTPSSQTTVTKHSSFLGNTSPRNGTDAYTLHLTSSIPHMKDEQKFDRATGVQLLEANILIQRRFRTKRLLGRDREEFEQKKIAAVVIQCLFRGHHVMIRERDRFVAVRRAAVVIQQYFRAHVAMVQETQRFQQIRQETITMQARWRSTILMRAQRSVFQQNVSAVRIIQTHYRRYRADLETRTGQARFQYYHRRMSIVVSASWMRFDYRPGGTGRIIGCSSRE</sequence>
<dbReference type="EMBL" id="ATLV01013491">
    <property type="status" value="NOT_ANNOTATED_CDS"/>
    <property type="molecule type" value="Genomic_DNA"/>
</dbReference>
<evidence type="ECO:0000256" key="1">
    <source>
        <dbReference type="SAM" id="MobiDB-lite"/>
    </source>
</evidence>
<proteinExistence type="predicted"/>
<dbReference type="PROSITE" id="PS50096">
    <property type="entry name" value="IQ"/>
    <property type="match status" value="2"/>
</dbReference>
<keyword evidence="4" id="KW-1185">Reference proteome</keyword>
<dbReference type="AlphaFoldDB" id="A0A084VJA5"/>
<gene>
    <name evidence="2" type="ORF">ZHAS_00005326</name>
</gene>
<dbReference type="STRING" id="74873.A0A084VJA5"/>
<dbReference type="Gene3D" id="1.20.5.190">
    <property type="match status" value="1"/>
</dbReference>
<dbReference type="OrthoDB" id="2148418at2759"/>
<dbReference type="VEuPathDB" id="VectorBase:ASIC005326"/>
<reference evidence="2 4" key="1">
    <citation type="journal article" date="2014" name="BMC Genomics">
        <title>Genome sequence of Anopheles sinensis provides insight into genetics basis of mosquito competence for malaria parasites.</title>
        <authorList>
            <person name="Zhou D."/>
            <person name="Zhang D."/>
            <person name="Ding G."/>
            <person name="Shi L."/>
            <person name="Hou Q."/>
            <person name="Ye Y."/>
            <person name="Xu Y."/>
            <person name="Zhou H."/>
            <person name="Xiong C."/>
            <person name="Li S."/>
            <person name="Yu J."/>
            <person name="Hong S."/>
            <person name="Yu X."/>
            <person name="Zou P."/>
            <person name="Chen C."/>
            <person name="Chang X."/>
            <person name="Wang W."/>
            <person name="Lv Y."/>
            <person name="Sun Y."/>
            <person name="Ma L."/>
            <person name="Shen B."/>
            <person name="Zhu C."/>
        </authorList>
    </citation>
    <scope>NUCLEOTIDE SEQUENCE [LARGE SCALE GENOMIC DNA]</scope>
</reference>
<evidence type="ECO:0000313" key="2">
    <source>
        <dbReference type="EMBL" id="KFB38049.1"/>
    </source>
</evidence>
<dbReference type="EMBL" id="KE524864">
    <property type="protein sequence ID" value="KFB38049.1"/>
    <property type="molecule type" value="Genomic_DNA"/>
</dbReference>
<evidence type="ECO:0000313" key="4">
    <source>
        <dbReference type="Proteomes" id="UP000030765"/>
    </source>
</evidence>
<dbReference type="Pfam" id="PF00612">
    <property type="entry name" value="IQ"/>
    <property type="match status" value="2"/>
</dbReference>
<feature type="compositionally biased region" description="Low complexity" evidence="1">
    <location>
        <begin position="69"/>
        <end position="79"/>
    </location>
</feature>
<name>A0A084VJA5_ANOSI</name>
<dbReference type="InterPro" id="IPR000048">
    <property type="entry name" value="IQ_motif_EF-hand-BS"/>
</dbReference>
<protein>
    <submittedName>
        <fullName evidence="2">AGAP003703-PA-like protein</fullName>
    </submittedName>
</protein>
<dbReference type="EnsemblMetazoa" id="ASIC005326-RA">
    <property type="protein sequence ID" value="ASIC005326-PA"/>
    <property type="gene ID" value="ASIC005326"/>
</dbReference>
<reference evidence="3" key="2">
    <citation type="submission" date="2020-05" db="UniProtKB">
        <authorList>
            <consortium name="EnsemblMetazoa"/>
        </authorList>
    </citation>
    <scope>IDENTIFICATION</scope>
</reference>
<evidence type="ECO:0000313" key="3">
    <source>
        <dbReference type="EnsemblMetazoa" id="ASIC005326-PA"/>
    </source>
</evidence>
<accession>A0A084VJA5</accession>